<name>A0A7E4USM9_PANRE</name>
<feature type="domain" description="SKP1 component POZ" evidence="2">
    <location>
        <begin position="30"/>
        <end position="80"/>
    </location>
</feature>
<accession>A0A7E4USM9</accession>
<dbReference type="InterPro" id="IPR036296">
    <property type="entry name" value="SKP1-like_dim_sf"/>
</dbReference>
<evidence type="ECO:0000259" key="2">
    <source>
        <dbReference type="Pfam" id="PF03931"/>
    </source>
</evidence>
<dbReference type="Gene3D" id="3.30.710.10">
    <property type="entry name" value="Potassium Channel Kv1.1, Chain A"/>
    <property type="match status" value="1"/>
</dbReference>
<dbReference type="Proteomes" id="UP000492821">
    <property type="component" value="Unassembled WGS sequence"/>
</dbReference>
<keyword evidence="3" id="KW-1185">Reference proteome</keyword>
<protein>
    <submittedName>
        <fullName evidence="4">Skp1_POZ domain-containing protein</fullName>
    </submittedName>
</protein>
<dbReference type="WBParaSite" id="Pan_g1236.t1">
    <property type="protein sequence ID" value="Pan_g1236.t1"/>
    <property type="gene ID" value="Pan_g1236"/>
</dbReference>
<dbReference type="SUPFAM" id="SSF54695">
    <property type="entry name" value="POZ domain"/>
    <property type="match status" value="1"/>
</dbReference>
<dbReference type="GO" id="GO:0006511">
    <property type="term" value="P:ubiquitin-dependent protein catabolic process"/>
    <property type="evidence" value="ECO:0007669"/>
    <property type="project" value="InterPro"/>
</dbReference>
<dbReference type="Pfam" id="PF03931">
    <property type="entry name" value="Skp1_POZ"/>
    <property type="match status" value="1"/>
</dbReference>
<feature type="region of interest" description="Disordered" evidence="1">
    <location>
        <begin position="1"/>
        <end position="31"/>
    </location>
</feature>
<proteinExistence type="predicted"/>
<reference evidence="3" key="1">
    <citation type="journal article" date="2013" name="Genetics">
        <title>The draft genome and transcriptome of Panagrellus redivivus are shaped by the harsh demands of a free-living lifestyle.</title>
        <authorList>
            <person name="Srinivasan J."/>
            <person name="Dillman A.R."/>
            <person name="Macchietto M.G."/>
            <person name="Heikkinen L."/>
            <person name="Lakso M."/>
            <person name="Fracchia K.M."/>
            <person name="Antoshechkin I."/>
            <person name="Mortazavi A."/>
            <person name="Wong G."/>
            <person name="Sternberg P.W."/>
        </authorList>
    </citation>
    <scope>NUCLEOTIDE SEQUENCE [LARGE SCALE GENOMIC DNA]</scope>
    <source>
        <strain evidence="3">MT8872</strain>
    </source>
</reference>
<dbReference type="InterPro" id="IPR016897">
    <property type="entry name" value="SKP1"/>
</dbReference>
<dbReference type="InterPro" id="IPR011333">
    <property type="entry name" value="SKP1/BTB/POZ_sf"/>
</dbReference>
<dbReference type="PANTHER" id="PTHR11165">
    <property type="entry name" value="SKP1"/>
    <property type="match status" value="1"/>
</dbReference>
<dbReference type="InterPro" id="IPR016073">
    <property type="entry name" value="Skp1_comp_POZ"/>
</dbReference>
<organism evidence="3 4">
    <name type="scientific">Panagrellus redivivus</name>
    <name type="common">Microworm</name>
    <dbReference type="NCBI Taxonomy" id="6233"/>
    <lineage>
        <taxon>Eukaryota</taxon>
        <taxon>Metazoa</taxon>
        <taxon>Ecdysozoa</taxon>
        <taxon>Nematoda</taxon>
        <taxon>Chromadorea</taxon>
        <taxon>Rhabditida</taxon>
        <taxon>Tylenchina</taxon>
        <taxon>Panagrolaimomorpha</taxon>
        <taxon>Panagrolaimoidea</taxon>
        <taxon>Panagrolaimidae</taxon>
        <taxon>Panagrellus</taxon>
    </lineage>
</organism>
<dbReference type="AlphaFoldDB" id="A0A7E4USM9"/>
<reference evidence="4" key="2">
    <citation type="submission" date="2020-10" db="UniProtKB">
        <authorList>
            <consortium name="WormBaseParasite"/>
        </authorList>
    </citation>
    <scope>IDENTIFICATION</scope>
</reference>
<evidence type="ECO:0000256" key="1">
    <source>
        <dbReference type="SAM" id="MobiDB-lite"/>
    </source>
</evidence>
<dbReference type="SUPFAM" id="SSF81382">
    <property type="entry name" value="Skp1 dimerisation domain-like"/>
    <property type="match status" value="1"/>
</dbReference>
<evidence type="ECO:0000313" key="3">
    <source>
        <dbReference type="Proteomes" id="UP000492821"/>
    </source>
</evidence>
<sequence length="178" mass="19712">MSLVESTPAGVPEVANNNEDPPSIKPDKKYTVQTSDGQTFEILGKVAILSEAIQHAVAVCGEDHPIPLSAINGRTFKHVLKLFNMWADDSKPFDRAPHGGRGMGPNPDGPEFEYLRTISVNDELFDLCRAGGYLLSQRLTDTTVFYVHNFLKDKSIEEMCSFFGEEYDANYKPAPDAE</sequence>
<evidence type="ECO:0000313" key="4">
    <source>
        <dbReference type="WBParaSite" id="Pan_g1236.t1"/>
    </source>
</evidence>